<reference evidence="3" key="1">
    <citation type="submission" date="2017-09" db="EMBL/GenBank/DDBJ databases">
        <title>FDA dAtabase for Regulatory Grade micrObial Sequences (FDA-ARGOS): Supporting development and validation of Infectious Disease Dx tests.</title>
        <authorList>
            <person name="Minogue T."/>
            <person name="Wolcott M."/>
            <person name="Wasieloski L."/>
            <person name="Aguilar W."/>
            <person name="Moore D."/>
            <person name="Tallon L.J."/>
            <person name="Sadzewicz L."/>
            <person name="Ott S."/>
            <person name="Zhao X."/>
            <person name="Nagaraj S."/>
            <person name="Vavikolanu K."/>
            <person name="Aluvathingal J."/>
            <person name="Nadendla S."/>
            <person name="Sichtig H."/>
        </authorList>
    </citation>
    <scope>NUCLEOTIDE SEQUENCE</scope>
    <source>
        <strain evidence="3">FDAARGOS_404</strain>
    </source>
</reference>
<dbReference type="KEGG" id="lax:APT61_05405"/>
<evidence type="ECO:0000313" key="5">
    <source>
        <dbReference type="Proteomes" id="UP000222768"/>
    </source>
</evidence>
<feature type="transmembrane region" description="Helical" evidence="2">
    <location>
        <begin position="6"/>
        <end position="22"/>
    </location>
</feature>
<dbReference type="AlphaFoldDB" id="A0A4U9IFI4"/>
<protein>
    <submittedName>
        <fullName evidence="4">Uncharacterized protein</fullName>
    </submittedName>
</protein>
<dbReference type="Proteomes" id="UP000310719">
    <property type="component" value="Chromosome"/>
</dbReference>
<dbReference type="Proteomes" id="UP000222768">
    <property type="component" value="Unassembled WGS sequence"/>
</dbReference>
<dbReference type="RefSeq" id="WP_032613360.1">
    <property type="nucleotide sequence ID" value="NZ_CP013990.1"/>
</dbReference>
<proteinExistence type="predicted"/>
<evidence type="ECO:0000313" key="3">
    <source>
        <dbReference type="EMBL" id="PHH05511.1"/>
    </source>
</evidence>
<organism evidence="4 6">
    <name type="scientific">Leclercia adecarboxylata</name>
    <dbReference type="NCBI Taxonomy" id="83655"/>
    <lineage>
        <taxon>Bacteria</taxon>
        <taxon>Pseudomonadati</taxon>
        <taxon>Pseudomonadota</taxon>
        <taxon>Gammaproteobacteria</taxon>
        <taxon>Enterobacterales</taxon>
        <taxon>Enterobacteriaceae</taxon>
        <taxon>Leclercia</taxon>
    </lineage>
</organism>
<dbReference type="EMBL" id="PDLK01000002">
    <property type="protein sequence ID" value="PHH05511.1"/>
    <property type="molecule type" value="Genomic_DNA"/>
</dbReference>
<gene>
    <name evidence="3" type="ORF">CRX53_16885</name>
    <name evidence="4" type="ORF">NCTC13032_05633</name>
</gene>
<sequence length="130" mass="14605">MFLSWWLIVPVVIGIAILFIMVSRLSNEVDKLETALQESRGQLKSLGQQADEFKLANLRMTENVLRVKACAQSLQNSNGAEQERVLYEMTCALNLATSHVMNHPDFIAPRAAPETAFAQKVNESLPLMFR</sequence>
<reference evidence="5" key="2">
    <citation type="submission" date="2017-09" db="EMBL/GenBank/DDBJ databases">
        <title>FDA dAtabase for Regulatory Grade micrObial Sequences (FDA-ARGOS): Supporting development and validation of Infectious Disease Dx tests.</title>
        <authorList>
            <person name="Minogue T."/>
            <person name="Wolcott M."/>
            <person name="Wasieloski L."/>
            <person name="Aguilar W."/>
            <person name="Moore D."/>
            <person name="Tallon L."/>
            <person name="Sadzewicz L."/>
            <person name="Ott S."/>
            <person name="Zhao X."/>
            <person name="Nagaraj S."/>
            <person name="Vavikolanu K."/>
            <person name="Aluvathingal J."/>
            <person name="Nadendla S."/>
            <person name="Sichtig H."/>
        </authorList>
    </citation>
    <scope>NUCLEOTIDE SEQUENCE [LARGE SCALE GENOMIC DNA]</scope>
    <source>
        <strain evidence="5">FDAARGOS_404</strain>
    </source>
</reference>
<keyword evidence="1" id="KW-0175">Coiled coil</keyword>
<keyword evidence="2" id="KW-0812">Transmembrane</keyword>
<keyword evidence="2" id="KW-0472">Membrane</keyword>
<evidence type="ECO:0000313" key="6">
    <source>
        <dbReference type="Proteomes" id="UP000310719"/>
    </source>
</evidence>
<evidence type="ECO:0000256" key="2">
    <source>
        <dbReference type="SAM" id="Phobius"/>
    </source>
</evidence>
<name>A0A4U9IFI4_9ENTR</name>
<feature type="coiled-coil region" evidence="1">
    <location>
        <begin position="22"/>
        <end position="49"/>
    </location>
</feature>
<evidence type="ECO:0000313" key="4">
    <source>
        <dbReference type="EMBL" id="VTP75475.1"/>
    </source>
</evidence>
<reference evidence="4 6" key="3">
    <citation type="submission" date="2019-05" db="EMBL/GenBank/DDBJ databases">
        <authorList>
            <consortium name="Pathogen Informatics"/>
        </authorList>
    </citation>
    <scope>NUCLEOTIDE SEQUENCE [LARGE SCALE GENOMIC DNA]</scope>
    <source>
        <strain evidence="4 6">NCTC13032</strain>
    </source>
</reference>
<accession>A0A4U9IFI4</accession>
<keyword evidence="2" id="KW-1133">Transmembrane helix</keyword>
<dbReference type="GeneID" id="30331324"/>
<evidence type="ECO:0000256" key="1">
    <source>
        <dbReference type="SAM" id="Coils"/>
    </source>
</evidence>
<dbReference type="EMBL" id="LR590464">
    <property type="protein sequence ID" value="VTP75475.1"/>
    <property type="molecule type" value="Genomic_DNA"/>
</dbReference>